<gene>
    <name evidence="2" type="ORF">AnigIFM63604_008072</name>
</gene>
<keyword evidence="1" id="KW-0812">Transmembrane</keyword>
<feature type="transmembrane region" description="Helical" evidence="1">
    <location>
        <begin position="118"/>
        <end position="138"/>
    </location>
</feature>
<keyword evidence="1" id="KW-1133">Transmembrane helix</keyword>
<name>A0A9W6EC38_ASPNG</name>
<sequence>MLIGKNQQFVPSCTADLLVGHRQFEKAEGEADRLSEVSANPRGCNHQQVGVSIQIIVYRGQASPGGPETETRQTQSTAELQLNGLVREDQQSQYEEHCNVLVSVTGDTWLERRYLSDLFVPIIATPNLMVVVVVYHSVAVISDRS</sequence>
<reference evidence="2" key="1">
    <citation type="submission" date="2022-07" db="EMBL/GenBank/DDBJ databases">
        <title>Taxonomy of Aspergillus series Nigri: significant species reduction supported by multi-species coalescent approaches.</title>
        <authorList>
            <person name="Bian C."/>
            <person name="Kusuya Y."/>
            <person name="Sklenar F."/>
            <person name="D'hooge E."/>
            <person name="Yaguchi T."/>
            <person name="Takahashi H."/>
            <person name="Hubka V."/>
        </authorList>
    </citation>
    <scope>NUCLEOTIDE SEQUENCE</scope>
    <source>
        <strain evidence="2">IFM 63604</strain>
    </source>
</reference>
<proteinExistence type="predicted"/>
<comment type="caution">
    <text evidence="2">The sequence shown here is derived from an EMBL/GenBank/DDBJ whole genome shotgun (WGS) entry which is preliminary data.</text>
</comment>
<evidence type="ECO:0000313" key="3">
    <source>
        <dbReference type="Proteomes" id="UP001144191"/>
    </source>
</evidence>
<organism evidence="2 3">
    <name type="scientific">Aspergillus niger</name>
    <dbReference type="NCBI Taxonomy" id="5061"/>
    <lineage>
        <taxon>Eukaryota</taxon>
        <taxon>Fungi</taxon>
        <taxon>Dikarya</taxon>
        <taxon>Ascomycota</taxon>
        <taxon>Pezizomycotina</taxon>
        <taxon>Eurotiomycetes</taxon>
        <taxon>Eurotiomycetidae</taxon>
        <taxon>Eurotiales</taxon>
        <taxon>Aspergillaceae</taxon>
        <taxon>Aspergillus</taxon>
        <taxon>Aspergillus subgen. Circumdati</taxon>
    </lineage>
</organism>
<accession>A0A9W6EC38</accession>
<dbReference type="AlphaFoldDB" id="A0A9W6EC38"/>
<protein>
    <submittedName>
        <fullName evidence="2">Uncharacterized protein</fullName>
    </submittedName>
</protein>
<dbReference type="EMBL" id="BRPB01000050">
    <property type="protein sequence ID" value="GLA51475.1"/>
    <property type="molecule type" value="Genomic_DNA"/>
</dbReference>
<evidence type="ECO:0000313" key="2">
    <source>
        <dbReference type="EMBL" id="GLA51475.1"/>
    </source>
</evidence>
<keyword evidence="1" id="KW-0472">Membrane</keyword>
<dbReference type="Proteomes" id="UP001144191">
    <property type="component" value="Unassembled WGS sequence"/>
</dbReference>
<evidence type="ECO:0000256" key="1">
    <source>
        <dbReference type="SAM" id="Phobius"/>
    </source>
</evidence>